<evidence type="ECO:0000313" key="7">
    <source>
        <dbReference type="Proteomes" id="UP000666240"/>
    </source>
</evidence>
<evidence type="ECO:0000256" key="1">
    <source>
        <dbReference type="ARBA" id="ARBA00009881"/>
    </source>
</evidence>
<keyword evidence="7" id="KW-1185">Reference proteome</keyword>
<dbReference type="GO" id="GO:0018580">
    <property type="term" value="F:nitronate monooxygenase activity"/>
    <property type="evidence" value="ECO:0007669"/>
    <property type="project" value="InterPro"/>
</dbReference>
<dbReference type="Pfam" id="PF03060">
    <property type="entry name" value="NMO"/>
    <property type="match status" value="1"/>
</dbReference>
<dbReference type="InterPro" id="IPR013785">
    <property type="entry name" value="Aldolase_TIM"/>
</dbReference>
<dbReference type="RefSeq" id="WP_209337238.1">
    <property type="nucleotide sequence ID" value="NZ_JAGIYY010000012.1"/>
</dbReference>
<evidence type="ECO:0000256" key="2">
    <source>
        <dbReference type="ARBA" id="ARBA00022630"/>
    </source>
</evidence>
<dbReference type="CDD" id="cd04730">
    <property type="entry name" value="NPD_like"/>
    <property type="match status" value="1"/>
</dbReference>
<sequence length="323" mass="33760">MPMPKSLEGRLKIPAIAAPMFLTSGPDLVVETCKAGMLGTFPALNQRTSEGYAEWCDEIQSRLALTPDAAPYGVNLIVHKSNPRVHADLAITVEKKVPLVITSLGAVKDLVQAVHSYGGLVFHDVINRRHAEKAAEAGVDGIIAVAAGAGGHAGTISPFALIREIQEVFDGTIILSGAMSDGRQIAAARLMGADLAYLGTRFIATREATVSDAQKEMLLSSKAGDILYTSAISGVHANFLRPSIVAAGLDPDNLVGHGKLDMQNEARAWKNVWSAGQGTGTITDIPGAGELVARLIAEYREAMQGAARDPFLEAGTAAASAAA</sequence>
<evidence type="ECO:0000256" key="3">
    <source>
        <dbReference type="ARBA" id="ARBA00022643"/>
    </source>
</evidence>
<dbReference type="Gene3D" id="3.20.20.70">
    <property type="entry name" value="Aldolase class I"/>
    <property type="match status" value="1"/>
</dbReference>
<keyword evidence="5 6" id="KW-0503">Monooxygenase</keyword>
<evidence type="ECO:0000313" key="6">
    <source>
        <dbReference type="EMBL" id="MBP0441207.1"/>
    </source>
</evidence>
<gene>
    <name evidence="6" type="ORF">J5Y06_21375</name>
</gene>
<comment type="caution">
    <text evidence="6">The sequence shown here is derived from an EMBL/GenBank/DDBJ whole genome shotgun (WGS) entry which is preliminary data.</text>
</comment>
<comment type="similarity">
    <text evidence="1">Belongs to the nitronate monooxygenase family. NMO class I subfamily.</text>
</comment>
<dbReference type="PANTHER" id="PTHR42747:SF4">
    <property type="entry name" value="BLR1330 PROTEIN"/>
    <property type="match status" value="1"/>
</dbReference>
<dbReference type="EMBL" id="JAGIYY010000012">
    <property type="protein sequence ID" value="MBP0441207.1"/>
    <property type="molecule type" value="Genomic_DNA"/>
</dbReference>
<dbReference type="PANTHER" id="PTHR42747">
    <property type="entry name" value="NITRONATE MONOOXYGENASE-RELATED"/>
    <property type="match status" value="1"/>
</dbReference>
<reference evidence="6" key="1">
    <citation type="submission" date="2021-03" db="EMBL/GenBank/DDBJ databases">
        <title>Genome sequencing and assembly of Tianweitania sediminis.</title>
        <authorList>
            <person name="Chhetri G."/>
        </authorList>
    </citation>
    <scope>NUCLEOTIDE SEQUENCE</scope>
    <source>
        <strain evidence="6">Z8</strain>
    </source>
</reference>
<dbReference type="FunFam" id="3.20.20.70:FF:000210">
    <property type="entry name" value="2-nitropropane dioxygenase"/>
    <property type="match status" value="1"/>
</dbReference>
<evidence type="ECO:0000256" key="4">
    <source>
        <dbReference type="ARBA" id="ARBA00023002"/>
    </source>
</evidence>
<evidence type="ECO:0000256" key="5">
    <source>
        <dbReference type="ARBA" id="ARBA00023033"/>
    </source>
</evidence>
<proteinExistence type="inferred from homology"/>
<accession>A0A8J7RA46</accession>
<keyword evidence="2" id="KW-0285">Flavoprotein</keyword>
<organism evidence="6 7">
    <name type="scientific">Tianweitania sediminis</name>
    <dbReference type="NCBI Taxonomy" id="1502156"/>
    <lineage>
        <taxon>Bacteria</taxon>
        <taxon>Pseudomonadati</taxon>
        <taxon>Pseudomonadota</taxon>
        <taxon>Alphaproteobacteria</taxon>
        <taxon>Hyphomicrobiales</taxon>
        <taxon>Phyllobacteriaceae</taxon>
        <taxon>Tianweitania</taxon>
    </lineage>
</organism>
<dbReference type="Proteomes" id="UP000666240">
    <property type="component" value="Unassembled WGS sequence"/>
</dbReference>
<keyword evidence="4" id="KW-0560">Oxidoreductase</keyword>
<keyword evidence="3" id="KW-0288">FMN</keyword>
<dbReference type="SUPFAM" id="SSF51412">
    <property type="entry name" value="Inosine monophosphate dehydrogenase (IMPDH)"/>
    <property type="match status" value="1"/>
</dbReference>
<dbReference type="InterPro" id="IPR004136">
    <property type="entry name" value="NMO"/>
</dbReference>
<name>A0A8J7RA46_9HYPH</name>
<dbReference type="AlphaFoldDB" id="A0A8J7RA46"/>
<protein>
    <submittedName>
        <fullName evidence="6">Nitronate monooxygenase</fullName>
    </submittedName>
</protein>